<dbReference type="InterPro" id="IPR016017">
    <property type="entry name" value="GDNF/GAS1"/>
</dbReference>
<feature type="disulfide bond" evidence="11">
    <location>
        <begin position="222"/>
        <end position="268"/>
    </location>
</feature>
<feature type="domain" description="GDNF/GAS1" evidence="13">
    <location>
        <begin position="57"/>
        <end position="135"/>
    </location>
</feature>
<dbReference type="InterPro" id="IPR017372">
    <property type="entry name" value="Glial_neurotroph_fac_rcpt_a1/2"/>
</dbReference>
<feature type="region of interest" description="Disordered" evidence="12">
    <location>
        <begin position="399"/>
        <end position="434"/>
    </location>
</feature>
<feature type="disulfide bond" evidence="11">
    <location>
        <begin position="187"/>
        <end position="249"/>
    </location>
</feature>
<evidence type="ECO:0000256" key="5">
    <source>
        <dbReference type="ARBA" id="ARBA00022729"/>
    </source>
</evidence>
<evidence type="ECO:0000259" key="13">
    <source>
        <dbReference type="SMART" id="SM00907"/>
    </source>
</evidence>
<proteinExistence type="inferred from homology"/>
<evidence type="ECO:0000256" key="6">
    <source>
        <dbReference type="ARBA" id="ARBA00023136"/>
    </source>
</evidence>
<feature type="disulfide bond" evidence="11">
    <location>
        <begin position="353"/>
        <end position="363"/>
    </location>
</feature>
<organism evidence="14 15">
    <name type="scientific">Perca fluviatilis</name>
    <name type="common">European perch</name>
    <dbReference type="NCBI Taxonomy" id="8168"/>
    <lineage>
        <taxon>Eukaryota</taxon>
        <taxon>Metazoa</taxon>
        <taxon>Chordata</taxon>
        <taxon>Craniata</taxon>
        <taxon>Vertebrata</taxon>
        <taxon>Euteleostomi</taxon>
        <taxon>Actinopterygii</taxon>
        <taxon>Neopterygii</taxon>
        <taxon>Teleostei</taxon>
        <taxon>Neoteleostei</taxon>
        <taxon>Acanthomorphata</taxon>
        <taxon>Eupercaria</taxon>
        <taxon>Perciformes</taxon>
        <taxon>Percoidei</taxon>
        <taxon>Percidae</taxon>
        <taxon>Percinae</taxon>
        <taxon>Perca</taxon>
    </lineage>
</organism>
<dbReference type="GO" id="GO:0009897">
    <property type="term" value="C:external side of plasma membrane"/>
    <property type="evidence" value="ECO:0007669"/>
    <property type="project" value="TreeGrafter"/>
</dbReference>
<dbReference type="PIRSF" id="PIRSF038071">
    <property type="entry name" value="GDNF_family_receptor_alpha"/>
    <property type="match status" value="1"/>
</dbReference>
<dbReference type="Gene3D" id="1.10.220.110">
    <property type="entry name" value="GDNF binding domain"/>
    <property type="match status" value="1"/>
</dbReference>
<gene>
    <name evidence="14" type="ORF">PFLUV_G00075980</name>
</gene>
<evidence type="ECO:0000313" key="15">
    <source>
        <dbReference type="Proteomes" id="UP000465112"/>
    </source>
</evidence>
<evidence type="ECO:0000256" key="3">
    <source>
        <dbReference type="ARBA" id="ARBA00022475"/>
    </source>
</evidence>
<keyword evidence="7 10" id="KW-0675">Receptor</keyword>
<dbReference type="GO" id="GO:0038023">
    <property type="term" value="F:signaling receptor activity"/>
    <property type="evidence" value="ECO:0007669"/>
    <property type="project" value="UniProtKB-UniRule"/>
</dbReference>
<protein>
    <recommendedName>
        <fullName evidence="10">GDNF family receptor alpha</fullName>
    </recommendedName>
</protein>
<feature type="domain" description="GDNF/GAS1" evidence="13">
    <location>
        <begin position="278"/>
        <end position="375"/>
    </location>
</feature>
<name>A0A6A5FDC4_PERFL</name>
<comment type="similarity">
    <text evidence="2 10">Belongs to the GDNFR family.</text>
</comment>
<dbReference type="PANTHER" id="PTHR10269:SF4">
    <property type="entry name" value="GDNF FAMILY RECEPTOR ALPHA-2"/>
    <property type="match status" value="1"/>
</dbReference>
<dbReference type="InterPro" id="IPR037193">
    <property type="entry name" value="GDNF_alpha"/>
</dbReference>
<dbReference type="Proteomes" id="UP000465112">
    <property type="component" value="Chromosome 6"/>
</dbReference>
<comment type="subcellular location">
    <subcellularLocation>
        <location evidence="1">Cell membrane</location>
        <topology evidence="1">Lipid-anchor</topology>
        <topology evidence="1">GPI-anchor</topology>
    </subcellularLocation>
</comment>
<feature type="disulfide bond" evidence="11">
    <location>
        <begin position="278"/>
        <end position="351"/>
    </location>
</feature>
<dbReference type="GO" id="GO:0007169">
    <property type="term" value="P:cell surface receptor protein tyrosine kinase signaling pathway"/>
    <property type="evidence" value="ECO:0007669"/>
    <property type="project" value="UniProtKB-ARBA"/>
</dbReference>
<evidence type="ECO:0000256" key="10">
    <source>
        <dbReference type="PIRNR" id="PIRNR038071"/>
    </source>
</evidence>
<accession>A0A6A5FDC4</accession>
<feature type="disulfide bond" evidence="11">
    <location>
        <begin position="285"/>
        <end position="291"/>
    </location>
</feature>
<sequence length="469" mass="51787">MKSVTVWMCVYSFLLLLDEAASSWDGPSAVSVSLATGSPGSQGTGSGPGAQTEWVDCIQASDWCNQNPQCSSRYRVMRQCLVGKEKEAMLDNNRECQAALEVLLVSPLYDCRCRRGMKKELQCLQNYWTIHMGLTEGGDMDDSSPYEPVAPNRHPDAFRLASISSGMLTVAPKGFQCLDAEKHCNPCLDAAKACNLNSSCKRQRSAYIATCSKEDPNKGEACSKKRCHKALRLFLDRVPPEFSHRLLFCPCQSVGCAERRRQTIVPDCSYKDKEKPNCLELRRVCRQDSLCRSRLADYMVNCWVTPQTVSTCPNQDNHQACLASYARLIGTDMTPNYVDSSFSNWTISPWCTCKGSGNQEEECLNFLRYFTDNTCLRNAIQAFGYGIDNMQNKNVSVPGPSATTKTGTDWPAGTSEPPFVSIPKYPEPRDGGLGKTRGLPEDHSACLCANVWALLPGLALALVLAQHAL</sequence>
<evidence type="ECO:0000256" key="11">
    <source>
        <dbReference type="PIRSR" id="PIRSR038071-1"/>
    </source>
</evidence>
<dbReference type="SUPFAM" id="SSF110035">
    <property type="entry name" value="GDNF receptor-like"/>
    <property type="match status" value="1"/>
</dbReference>
<feature type="disulfide bond" evidence="11">
    <location>
        <begin position="251"/>
        <end position="256"/>
    </location>
</feature>
<keyword evidence="6 10" id="KW-0472">Membrane</keyword>
<feature type="disulfide bond" evidence="11">
    <location>
        <begin position="194"/>
        <end position="200"/>
    </location>
</feature>
<evidence type="ECO:0000256" key="9">
    <source>
        <dbReference type="ARBA" id="ARBA00023288"/>
    </source>
</evidence>
<feature type="disulfide bond" evidence="11">
    <location>
        <begin position="312"/>
        <end position="375"/>
    </location>
</feature>
<keyword evidence="8" id="KW-0325">Glycoprotein</keyword>
<dbReference type="GO" id="GO:0043235">
    <property type="term" value="C:receptor complex"/>
    <property type="evidence" value="ECO:0007669"/>
    <property type="project" value="TreeGrafter"/>
</dbReference>
<feature type="disulfide bond" evidence="11">
    <location>
        <begin position="64"/>
        <end position="70"/>
    </location>
</feature>
<evidence type="ECO:0000256" key="2">
    <source>
        <dbReference type="ARBA" id="ARBA00005961"/>
    </source>
</evidence>
<evidence type="ECO:0000313" key="14">
    <source>
        <dbReference type="EMBL" id="KAF1389679.1"/>
    </source>
</evidence>
<keyword evidence="9" id="KW-0449">Lipoprotein</keyword>
<dbReference type="PANTHER" id="PTHR10269">
    <property type="entry name" value="GDNF RECEPTOR ALPHA"/>
    <property type="match status" value="1"/>
</dbReference>
<feature type="domain" description="GDNF/GAS1" evidence="13">
    <location>
        <begin position="187"/>
        <end position="268"/>
    </location>
</feature>
<keyword evidence="3 10" id="KW-1003">Cell membrane</keyword>
<evidence type="ECO:0000256" key="1">
    <source>
        <dbReference type="ARBA" id="ARBA00004609"/>
    </source>
</evidence>
<dbReference type="SMART" id="SM00907">
    <property type="entry name" value="GDNF"/>
    <property type="match status" value="3"/>
</dbReference>
<dbReference type="InterPro" id="IPR003438">
    <property type="entry name" value="GDNF_rcpt"/>
</dbReference>
<dbReference type="OrthoDB" id="9435188at2759"/>
<reference evidence="14 15" key="1">
    <citation type="submission" date="2019-06" db="EMBL/GenBank/DDBJ databases">
        <title>A chromosome-scale genome assembly of the European perch, Perca fluviatilis.</title>
        <authorList>
            <person name="Roques C."/>
            <person name="Zahm M."/>
            <person name="Cabau C."/>
            <person name="Klopp C."/>
            <person name="Bouchez O."/>
            <person name="Donnadieu C."/>
            <person name="Kuhl H."/>
            <person name="Gislard M."/>
            <person name="Guendouz S."/>
            <person name="Journot L."/>
            <person name="Haffray P."/>
            <person name="Bestin A."/>
            <person name="Morvezen R."/>
            <person name="Feron R."/>
            <person name="Wen M."/>
            <person name="Jouanno E."/>
            <person name="Herpin A."/>
            <person name="Schartl M."/>
            <person name="Postlethwait J."/>
            <person name="Schaerlinger B."/>
            <person name="Chardard D."/>
            <person name="Lecocq T."/>
            <person name="Poncet C."/>
            <person name="Jaffrelo L."/>
            <person name="Lampietro C."/>
            <person name="Guiguen Y."/>
        </authorList>
    </citation>
    <scope>NUCLEOTIDE SEQUENCE [LARGE SCALE GENOMIC DNA]</scope>
    <source>
        <tissue evidence="14">Blood</tissue>
    </source>
</reference>
<keyword evidence="15" id="KW-1185">Reference proteome</keyword>
<keyword evidence="11" id="KW-1015">Disulfide bond</keyword>
<comment type="caution">
    <text evidence="14">The sequence shown here is derived from an EMBL/GenBank/DDBJ whole genome shotgun (WGS) entry which is preliminary data.</text>
</comment>
<dbReference type="PRINTS" id="PR01316">
    <property type="entry name" value="GDNFRECEPTOR"/>
</dbReference>
<feature type="disulfide bond" evidence="11">
    <location>
        <begin position="211"/>
        <end position="227"/>
    </location>
</feature>
<keyword evidence="5 10" id="KW-0732">Signal</keyword>
<dbReference type="FunFam" id="1.10.220.110:FF:000001">
    <property type="entry name" value="GDNF family receptor alpha"/>
    <property type="match status" value="1"/>
</dbReference>
<evidence type="ECO:0000256" key="4">
    <source>
        <dbReference type="ARBA" id="ARBA00022622"/>
    </source>
</evidence>
<feature type="chain" id="PRO_5025720863" description="GDNF family receptor alpha" evidence="10">
    <location>
        <begin position="24"/>
        <end position="469"/>
    </location>
</feature>
<keyword evidence="4" id="KW-0336">GPI-anchor</keyword>
<feature type="signal peptide" evidence="10">
    <location>
        <begin position="1"/>
        <end position="23"/>
    </location>
</feature>
<dbReference type="Pfam" id="PF02351">
    <property type="entry name" value="GDNF"/>
    <property type="match status" value="3"/>
</dbReference>
<evidence type="ECO:0000256" key="12">
    <source>
        <dbReference type="SAM" id="MobiDB-lite"/>
    </source>
</evidence>
<evidence type="ECO:0000256" key="8">
    <source>
        <dbReference type="ARBA" id="ARBA00023180"/>
    </source>
</evidence>
<evidence type="ECO:0000256" key="7">
    <source>
        <dbReference type="ARBA" id="ARBA00023170"/>
    </source>
</evidence>
<dbReference type="AlphaFoldDB" id="A0A6A5FDC4"/>
<dbReference type="GO" id="GO:0007399">
    <property type="term" value="P:nervous system development"/>
    <property type="evidence" value="ECO:0007669"/>
    <property type="project" value="TreeGrafter"/>
</dbReference>
<feature type="disulfide bond" evidence="11">
    <location>
        <begin position="302"/>
        <end position="321"/>
    </location>
</feature>
<dbReference type="EMBL" id="VHII01000006">
    <property type="protein sequence ID" value="KAF1389679.1"/>
    <property type="molecule type" value="Genomic_DNA"/>
</dbReference>